<dbReference type="InterPro" id="IPR038084">
    <property type="entry name" value="PduO/GlcC-like_sf"/>
</dbReference>
<feature type="region of interest" description="Disordered" evidence="1">
    <location>
        <begin position="185"/>
        <end position="259"/>
    </location>
</feature>
<dbReference type="InterPro" id="IPR005624">
    <property type="entry name" value="PduO/GlcC-like"/>
</dbReference>
<dbReference type="Gene3D" id="3.30.450.150">
    <property type="entry name" value="Haem-degrading domain"/>
    <property type="match status" value="1"/>
</dbReference>
<organism evidence="2 3">
    <name type="scientific">Candidatus Methylobacter oryzae</name>
    <dbReference type="NCBI Taxonomy" id="2497749"/>
    <lineage>
        <taxon>Bacteria</taxon>
        <taxon>Pseudomonadati</taxon>
        <taxon>Pseudomonadota</taxon>
        <taxon>Gammaproteobacteria</taxon>
        <taxon>Methylococcales</taxon>
        <taxon>Methylococcaceae</taxon>
        <taxon>Methylobacter</taxon>
    </lineage>
</organism>
<evidence type="ECO:0000256" key="1">
    <source>
        <dbReference type="SAM" id="MobiDB-lite"/>
    </source>
</evidence>
<dbReference type="SUPFAM" id="SSF143744">
    <property type="entry name" value="GlcG-like"/>
    <property type="match status" value="1"/>
</dbReference>
<evidence type="ECO:0000313" key="3">
    <source>
        <dbReference type="Proteomes" id="UP000733744"/>
    </source>
</evidence>
<dbReference type="EMBL" id="RYFG02000055">
    <property type="protein sequence ID" value="TRW99769.1"/>
    <property type="molecule type" value="Genomic_DNA"/>
</dbReference>
<gene>
    <name evidence="2" type="ORF">EKO24_006615</name>
</gene>
<dbReference type="Proteomes" id="UP000733744">
    <property type="component" value="Unassembled WGS sequence"/>
</dbReference>
<keyword evidence="3" id="KW-1185">Reference proteome</keyword>
<protein>
    <submittedName>
        <fullName evidence="2">Heme-binding protein</fullName>
    </submittedName>
</protein>
<proteinExistence type="predicted"/>
<accession>A0ABY3CCP8</accession>
<sequence length="259" mass="24726">MSTLGNRLIAIQKASTASAFSFDAFSISTANLYGLTLPGGSLYGLQFSNPITVTASNTSNLGSSDNTGSFGQGMSDPAVGTHVEGVIALGGGLALYNSQRVKVGAIGVSGDTSCTDHAIAWRLRTAMNLNNVPAGFGSGTGSSSPGALGDELVINTGNNVADITNTYKHPSCAITTAVTDPTAGAETGVIGGTGTGTTGTGTTGTGTTGTGTTGTGTTGTGTTGTGTTGTGTTGTGTTGTGTPSTGATGTGTPSTGTTG</sequence>
<dbReference type="Pfam" id="PF03928">
    <property type="entry name" value="HbpS-like"/>
    <property type="match status" value="1"/>
</dbReference>
<comment type="caution">
    <text evidence="2">The sequence shown here is derived from an EMBL/GenBank/DDBJ whole genome shotgun (WGS) entry which is preliminary data.</text>
</comment>
<reference evidence="2 3" key="1">
    <citation type="journal article" date="2019" name="Antonie Van Leeuwenhoek">
        <title>Description of 'Ca. Methylobacter oryzae' KRF1, a novel species from the environmentally important Methylobacter clade 2.</title>
        <authorList>
            <person name="Khatri K."/>
            <person name="Mohite J.A."/>
            <person name="Pandit P.S."/>
            <person name="Bahulikar R."/>
            <person name="Rahalkar M.C."/>
        </authorList>
    </citation>
    <scope>NUCLEOTIDE SEQUENCE [LARGE SCALE GENOMIC DNA]</scope>
    <source>
        <strain evidence="2 3">KRF1</strain>
    </source>
</reference>
<name>A0ABY3CCP8_9GAMM</name>
<feature type="compositionally biased region" description="Low complexity" evidence="1">
    <location>
        <begin position="240"/>
        <end position="259"/>
    </location>
</feature>
<feature type="compositionally biased region" description="Gly residues" evidence="1">
    <location>
        <begin position="189"/>
        <end position="239"/>
    </location>
</feature>
<evidence type="ECO:0000313" key="2">
    <source>
        <dbReference type="EMBL" id="TRW99769.1"/>
    </source>
</evidence>